<evidence type="ECO:0000256" key="1">
    <source>
        <dbReference type="ARBA" id="ARBA00004370"/>
    </source>
</evidence>
<dbReference type="PROSITE" id="PS50095">
    <property type="entry name" value="PLAT"/>
    <property type="match status" value="1"/>
</dbReference>
<dbReference type="InterPro" id="IPR001194">
    <property type="entry name" value="cDENN_dom"/>
</dbReference>
<dbReference type="Pfam" id="PF03455">
    <property type="entry name" value="dDENN"/>
    <property type="match status" value="1"/>
</dbReference>
<dbReference type="GO" id="GO:0005085">
    <property type="term" value="F:guanyl-nucleotide exchange factor activity"/>
    <property type="evidence" value="ECO:0007669"/>
    <property type="project" value="InterPro"/>
</dbReference>
<dbReference type="Pfam" id="PF02141">
    <property type="entry name" value="DENN"/>
    <property type="match status" value="1"/>
</dbReference>
<evidence type="ECO:0000256" key="3">
    <source>
        <dbReference type="ARBA" id="ARBA00022737"/>
    </source>
</evidence>
<dbReference type="Gene3D" id="2.60.60.20">
    <property type="entry name" value="PLAT/LH2 domain"/>
    <property type="match status" value="1"/>
</dbReference>
<sequence length="1357" mass="155178">MTGQGPSYRFADYFVICGLDVDSGLEPDTLSGDNLHCAPLRRPYKSKVLAHYPETVPWNPFDKEAVGMLCLPKGLSFRTQSQLKSPHFHSFMITKEDGSRTYGAVYVFYEEVENEQICAAMQTLQAMHHAELSNDQSRTLYPELESAFDQSPMTMRKSRPRPHTIYDINNDKLYVTKGIALISQLPFVSATRQFLKQLHDAVSNQKERKLPLECYVYNVLYEVPLPPPGRSMKFFGTSLPIFCQRPGMNELPLFDFSLWEIFQLLDSRNILRIFRSILLEHQVLFYSSDYQRLMLVAEALCTLIFPFTWQHVYVPILPASLSHFLDAPVPFIMGLHHGQEDRSELKLPSEASMCFVDIDENNVDIPEDLPLFPHQKDMILELSSILSRYRSEFSKDNYTSQSLDRKLLYGSRKGGQRKQSASSLFSDQHSWNTSPEKKWEMLQNNEAWVKISTLAKKAGVWDSFDDPSDNNRNKDSMSQTLTKDVSVMPSKELIEHKFNNAVREVFLNRFVHMFCSYESFVIPSSQNMEQWLSNREMMQNFDKAAFLSDQPEAYLPFLSPFIETQMFTTLIDNKILSQWESPDPYLKVFDNRVKVFKEKSGEAHTPTYYPCETIQSSEPYLEKRASFIDLAAQKPHLPDEQLLQSLSKQKDGFHTLTYGINGRFPQLQENLLNTEPKNQKTRMQEAAKWRRKDRHLQHSEHIQLTPEQREYALAEKHVKIWLKCMQEAHSIIIRNPKLSDMSKSAMAQRNWQFVETLLKECRTKTKRMLVEKMGQEAVELGHGEVNITGVEENTLIASLCDLLERIWSHGLLTKKGKSAFWSHMLSFLELETIIDAGKPIDPKLLTPAATAGSLQVAATQMVTLVPGLLQNSTNLMNYLTPPVADFHAGNAVSAEGEKEKPAAPTHRRSRSKGGTELPVLKPLPKSLTFDVKKVKQMTDIKTDVGFARAFVRLALEKKTLSAHLKELLSDAKLLQSLYKRYAFMRCEEEREQFLYHLLSLNAVDYFCFTNTFTNTIVPYKVLIYPSTKFGCFTTSANPWISLAGQIGETGVIEIPKGCLEYTSEHKNLGILTTLRIGHDNSGMSPKWLVEYVLVRNEITGHLFKFPCGKWLGRVDDGSTERLLVGELVHSTTENEADMGSLSRTPPRCMSPAPTGSPRHKLLEHSLTIPEIQETLGHAVNNIVKHYHKPEKERGNITYLLCGENGLVQCIECVFKCGFKSARLFRHKFFAWDYLERVKCCFETFLDCPESLPPAATTEQARAGYLNFCKLIKQINDTSSESIGKDGRFQLFICFGIRDRLLQQWLPLMANTTVTTQMYEENSFLRNVTAMSFLVHILDTLVDYNVSLESSVTRGLDI</sequence>
<comment type="subcellular location">
    <subcellularLocation>
        <location evidence="1">Membrane</location>
    </subcellularLocation>
</comment>
<dbReference type="CDD" id="cd01757">
    <property type="entry name" value="PLAT_RAB6IP1"/>
    <property type="match status" value="1"/>
</dbReference>
<dbReference type="GO" id="GO:0031267">
    <property type="term" value="F:small GTPase binding"/>
    <property type="evidence" value="ECO:0007669"/>
    <property type="project" value="InterPro"/>
</dbReference>
<evidence type="ECO:0000313" key="11">
    <source>
        <dbReference type="RefSeq" id="XP_029634025.1"/>
    </source>
</evidence>
<dbReference type="CDD" id="cd17677">
    <property type="entry name" value="RUN1_DENND5"/>
    <property type="match status" value="1"/>
</dbReference>
<dbReference type="Gene3D" id="3.40.50.11500">
    <property type="match status" value="1"/>
</dbReference>
<dbReference type="InterPro" id="IPR001024">
    <property type="entry name" value="PLAT/LH2_dom"/>
</dbReference>
<evidence type="ECO:0000259" key="8">
    <source>
        <dbReference type="PROSITE" id="PS50211"/>
    </source>
</evidence>
<organism evidence="10 11">
    <name type="scientific">Octopus sinensis</name>
    <name type="common">East Asian common octopus</name>
    <dbReference type="NCBI Taxonomy" id="2607531"/>
    <lineage>
        <taxon>Eukaryota</taxon>
        <taxon>Metazoa</taxon>
        <taxon>Spiralia</taxon>
        <taxon>Lophotrochozoa</taxon>
        <taxon>Mollusca</taxon>
        <taxon>Cephalopoda</taxon>
        <taxon>Coleoidea</taxon>
        <taxon>Octopodiformes</taxon>
        <taxon>Octopoda</taxon>
        <taxon>Incirrata</taxon>
        <taxon>Octopodidae</taxon>
        <taxon>Octopus</taxon>
    </lineage>
</organism>
<keyword evidence="4" id="KW-0472">Membrane</keyword>
<evidence type="ECO:0000259" key="9">
    <source>
        <dbReference type="PROSITE" id="PS50826"/>
    </source>
</evidence>
<dbReference type="InterPro" id="IPR005112">
    <property type="entry name" value="dDENN_dom"/>
</dbReference>
<dbReference type="InterPro" id="IPR037516">
    <property type="entry name" value="Tripartite_DENN"/>
</dbReference>
<keyword evidence="10" id="KW-1185">Reference proteome</keyword>
<evidence type="ECO:0000256" key="2">
    <source>
        <dbReference type="ARBA" id="ARBA00006664"/>
    </source>
</evidence>
<dbReference type="KEGG" id="osn:115209688"/>
<dbReference type="SUPFAM" id="SSF49723">
    <property type="entry name" value="Lipase/lipooxygenase domain (PLAT/LH2 domain)"/>
    <property type="match status" value="1"/>
</dbReference>
<feature type="region of interest" description="Disordered" evidence="6">
    <location>
        <begin position="892"/>
        <end position="918"/>
    </location>
</feature>
<dbReference type="PROSITE" id="PS50826">
    <property type="entry name" value="RUN"/>
    <property type="match status" value="2"/>
</dbReference>
<feature type="domain" description="PLAT" evidence="7">
    <location>
        <begin position="1017"/>
        <end position="1125"/>
    </location>
</feature>
<name>A0A6P7S755_9MOLL</name>
<dbReference type="SUPFAM" id="SSF140741">
    <property type="entry name" value="RUN domain-like"/>
    <property type="match status" value="2"/>
</dbReference>
<dbReference type="SMART" id="SM00593">
    <property type="entry name" value="RUN"/>
    <property type="match status" value="2"/>
</dbReference>
<comment type="caution">
    <text evidence="5">Lacks conserved residue(s) required for the propagation of feature annotation.</text>
</comment>
<evidence type="ECO:0000259" key="7">
    <source>
        <dbReference type="PROSITE" id="PS50095"/>
    </source>
</evidence>
<dbReference type="RefSeq" id="XP_029634025.1">
    <property type="nucleotide sequence ID" value="XM_029778165.2"/>
</dbReference>
<dbReference type="FunFam" id="1.20.58.900:FF:000007">
    <property type="entry name" value="DENN domain-containing protein 5B"/>
    <property type="match status" value="1"/>
</dbReference>
<feature type="domain" description="RUN" evidence="9">
    <location>
        <begin position="1197"/>
        <end position="1352"/>
    </location>
</feature>
<reference evidence="11" key="1">
    <citation type="submission" date="2025-08" db="UniProtKB">
        <authorList>
            <consortium name="RefSeq"/>
        </authorList>
    </citation>
    <scope>IDENTIFICATION</scope>
</reference>
<dbReference type="Pfam" id="PF02759">
    <property type="entry name" value="RUN"/>
    <property type="match status" value="2"/>
</dbReference>
<keyword evidence="3" id="KW-0677">Repeat</keyword>
<dbReference type="InterPro" id="IPR043153">
    <property type="entry name" value="DENN_C"/>
</dbReference>
<dbReference type="PANTHER" id="PTHR46070">
    <property type="entry name" value="PINSTRIPE, ISOFORM A"/>
    <property type="match status" value="1"/>
</dbReference>
<dbReference type="Pfam" id="PF01477">
    <property type="entry name" value="PLAT"/>
    <property type="match status" value="1"/>
</dbReference>
<accession>A0A6P7S755</accession>
<dbReference type="PANTHER" id="PTHR46070:SF1">
    <property type="entry name" value="PINSTRIPE, ISOFORM A"/>
    <property type="match status" value="1"/>
</dbReference>
<evidence type="ECO:0000256" key="6">
    <source>
        <dbReference type="SAM" id="MobiDB-lite"/>
    </source>
</evidence>
<dbReference type="InterPro" id="IPR047277">
    <property type="entry name" value="PLAT_RAB6IP1"/>
</dbReference>
<evidence type="ECO:0000256" key="4">
    <source>
        <dbReference type="ARBA" id="ARBA00023136"/>
    </source>
</evidence>
<dbReference type="Pfam" id="PF03456">
    <property type="entry name" value="uDENN"/>
    <property type="match status" value="1"/>
</dbReference>
<proteinExistence type="inferred from homology"/>
<dbReference type="SMART" id="SM00800">
    <property type="entry name" value="uDENN"/>
    <property type="match status" value="1"/>
</dbReference>
<protein>
    <submittedName>
        <fullName evidence="11">DENN domain-containing protein 5B isoform X1</fullName>
    </submittedName>
</protein>
<dbReference type="InterPro" id="IPR037213">
    <property type="entry name" value="Run_dom_sf"/>
</dbReference>
<dbReference type="SMART" id="SM00801">
    <property type="entry name" value="dDENN"/>
    <property type="match status" value="1"/>
</dbReference>
<dbReference type="GO" id="GO:0016020">
    <property type="term" value="C:membrane"/>
    <property type="evidence" value="ECO:0007669"/>
    <property type="project" value="UniProtKB-SubCell"/>
</dbReference>
<evidence type="ECO:0000256" key="5">
    <source>
        <dbReference type="PROSITE-ProRule" id="PRU00152"/>
    </source>
</evidence>
<dbReference type="InterPro" id="IPR047278">
    <property type="entry name" value="DEN5A/B"/>
</dbReference>
<dbReference type="Gene3D" id="3.30.450.200">
    <property type="match status" value="1"/>
</dbReference>
<dbReference type="InterPro" id="IPR036392">
    <property type="entry name" value="PLAT/LH2_dom_sf"/>
</dbReference>
<feature type="domain" description="UDENN" evidence="8">
    <location>
        <begin position="28"/>
        <end position="581"/>
    </location>
</feature>
<gene>
    <name evidence="11" type="primary">LOC115209688</name>
</gene>
<feature type="domain" description="RUN" evidence="9">
    <location>
        <begin position="790"/>
        <end position="1013"/>
    </location>
</feature>
<dbReference type="Proteomes" id="UP000515154">
    <property type="component" value="Linkage group LG3"/>
</dbReference>
<dbReference type="PROSITE" id="PS50211">
    <property type="entry name" value="DENN"/>
    <property type="match status" value="1"/>
</dbReference>
<feature type="region of interest" description="Disordered" evidence="6">
    <location>
        <begin position="1134"/>
        <end position="1154"/>
    </location>
</feature>
<dbReference type="CDD" id="cd17678">
    <property type="entry name" value="RUN2_DENND5"/>
    <property type="match status" value="1"/>
</dbReference>
<evidence type="ECO:0000313" key="10">
    <source>
        <dbReference type="Proteomes" id="UP000515154"/>
    </source>
</evidence>
<dbReference type="Gene3D" id="1.20.58.900">
    <property type="match status" value="3"/>
</dbReference>
<dbReference type="SMART" id="SM00799">
    <property type="entry name" value="DENN"/>
    <property type="match status" value="1"/>
</dbReference>
<dbReference type="InterPro" id="IPR005113">
    <property type="entry name" value="uDENN_dom"/>
</dbReference>
<dbReference type="InterPro" id="IPR004012">
    <property type="entry name" value="Run_dom"/>
</dbReference>
<comment type="similarity">
    <text evidence="2">Belongs to the RAB6IP1 family.</text>
</comment>